<evidence type="ECO:0000256" key="2">
    <source>
        <dbReference type="ARBA" id="ARBA00004613"/>
    </source>
</evidence>
<dbReference type="GO" id="GO:0005615">
    <property type="term" value="C:extracellular space"/>
    <property type="evidence" value="ECO:0007669"/>
    <property type="project" value="InterPro"/>
</dbReference>
<dbReference type="PRINTS" id="PR00313">
    <property type="entry name" value="CABNDNGRPT"/>
</dbReference>
<protein>
    <submittedName>
        <fullName evidence="7">Metalloprotease</fullName>
        <ecNumber evidence="7">3.4.24.40</ecNumber>
    </submittedName>
</protein>
<dbReference type="SUPFAM" id="SSF55486">
    <property type="entry name" value="Metalloproteases ('zincins'), catalytic domain"/>
    <property type="match status" value="1"/>
</dbReference>
<gene>
    <name evidence="7" type="primary">prtC_1</name>
    <name evidence="7" type="ORF">NCTC10376_00934</name>
</gene>
<dbReference type="InterPro" id="IPR024079">
    <property type="entry name" value="MetalloPept_cat_dom_sf"/>
</dbReference>
<evidence type="ECO:0000313" key="8">
    <source>
        <dbReference type="Proteomes" id="UP000254331"/>
    </source>
</evidence>
<dbReference type="PANTHER" id="PTHR38340:SF1">
    <property type="entry name" value="S-LAYER PROTEIN"/>
    <property type="match status" value="1"/>
</dbReference>
<comment type="subcellular location">
    <subcellularLocation>
        <location evidence="2">Secreted</location>
    </subcellularLocation>
</comment>
<dbReference type="InterPro" id="IPR011049">
    <property type="entry name" value="Serralysin-like_metalloprot_C"/>
</dbReference>
<proteinExistence type="predicted"/>
<accession>A0A379F6A0</accession>
<evidence type="ECO:0000256" key="4">
    <source>
        <dbReference type="ARBA" id="ARBA00022737"/>
    </source>
</evidence>
<dbReference type="InterPro" id="IPR013858">
    <property type="entry name" value="Peptidase_M10B_C"/>
</dbReference>
<dbReference type="PROSITE" id="PS00330">
    <property type="entry name" value="HEMOLYSIN_CALCIUM"/>
    <property type="match status" value="2"/>
</dbReference>
<evidence type="ECO:0000256" key="5">
    <source>
        <dbReference type="ARBA" id="ARBA00022837"/>
    </source>
</evidence>
<evidence type="ECO:0000256" key="1">
    <source>
        <dbReference type="ARBA" id="ARBA00001913"/>
    </source>
</evidence>
<organism evidence="7 8">
    <name type="scientific">Proteus vulgaris</name>
    <dbReference type="NCBI Taxonomy" id="585"/>
    <lineage>
        <taxon>Bacteria</taxon>
        <taxon>Pseudomonadati</taxon>
        <taxon>Pseudomonadota</taxon>
        <taxon>Gammaproteobacteria</taxon>
        <taxon>Enterobacterales</taxon>
        <taxon>Morganellaceae</taxon>
        <taxon>Proteus</taxon>
    </lineage>
</organism>
<dbReference type="GO" id="GO:0006508">
    <property type="term" value="P:proteolysis"/>
    <property type="evidence" value="ECO:0007669"/>
    <property type="project" value="UniProtKB-KW"/>
</dbReference>
<dbReference type="Pfam" id="PF00353">
    <property type="entry name" value="HemolysinCabind"/>
    <property type="match status" value="1"/>
</dbReference>
<dbReference type="EMBL" id="UGTW01000001">
    <property type="protein sequence ID" value="SUC15096.1"/>
    <property type="molecule type" value="Genomic_DNA"/>
</dbReference>
<evidence type="ECO:0000256" key="3">
    <source>
        <dbReference type="ARBA" id="ARBA00022525"/>
    </source>
</evidence>
<comment type="cofactor">
    <cofactor evidence="1">
        <name>Ca(2+)</name>
        <dbReference type="ChEBI" id="CHEBI:29108"/>
    </cofactor>
</comment>
<dbReference type="InterPro" id="IPR018511">
    <property type="entry name" value="Hemolysin-typ_Ca-bd_CS"/>
</dbReference>
<name>A0A379F6A0_PROVU</name>
<keyword evidence="7" id="KW-0645">Protease</keyword>
<keyword evidence="7" id="KW-0378">Hydrolase</keyword>
<dbReference type="EC" id="3.4.24.40" evidence="7"/>
<evidence type="ECO:0000313" key="7">
    <source>
        <dbReference type="EMBL" id="SUC15096.1"/>
    </source>
</evidence>
<reference evidence="7 8" key="1">
    <citation type="submission" date="2018-06" db="EMBL/GenBank/DDBJ databases">
        <authorList>
            <consortium name="Pathogen Informatics"/>
            <person name="Doyle S."/>
        </authorList>
    </citation>
    <scope>NUCLEOTIDE SEQUENCE [LARGE SCALE GENOMIC DNA]</scope>
    <source>
        <strain evidence="7 8">NCTC10376</strain>
    </source>
</reference>
<dbReference type="Gene3D" id="3.40.390.10">
    <property type="entry name" value="Collagenase (Catalytic Domain)"/>
    <property type="match status" value="1"/>
</dbReference>
<keyword evidence="4" id="KW-0677">Repeat</keyword>
<dbReference type="AlphaFoldDB" id="A0A379F6A0"/>
<evidence type="ECO:0000259" key="6">
    <source>
        <dbReference type="Pfam" id="PF08548"/>
    </source>
</evidence>
<dbReference type="GO" id="GO:0008237">
    <property type="term" value="F:metallopeptidase activity"/>
    <property type="evidence" value="ECO:0007669"/>
    <property type="project" value="UniProtKB-KW"/>
</dbReference>
<feature type="domain" description="Peptidase M10 serralysin C-terminal" evidence="6">
    <location>
        <begin position="284"/>
        <end position="528"/>
    </location>
</feature>
<dbReference type="RefSeq" id="WP_115370437.1">
    <property type="nucleotide sequence ID" value="NZ_CAXOHZ010000002.1"/>
</dbReference>
<dbReference type="InterPro" id="IPR050557">
    <property type="entry name" value="RTX_toxin/Mannuronan_C5-epim"/>
</dbReference>
<dbReference type="PANTHER" id="PTHR38340">
    <property type="entry name" value="S-LAYER PROTEIN"/>
    <property type="match status" value="1"/>
</dbReference>
<dbReference type="Pfam" id="PF08548">
    <property type="entry name" value="Peptidase_M10_C"/>
    <property type="match status" value="1"/>
</dbReference>
<keyword evidence="7" id="KW-0482">Metalloprotease</keyword>
<sequence length="536" mass="61148">MSHHKYSPGVGIIIDVIKTKSPFKRWSKKNKEDIFTEISYSFPDWSKLRGKEYKTLTTLNKSQQNIAEKTLQQWSDVANIKFIKKENNYDTNIKFGVYNNINEITKDTSHLVSGVATYPVNNIKQNKRIEKITDYSNSGQVWINISSTVLIKKFNKNDMTEEQKYKVNLFKKLSDNIKYYFIETDLHINLYKNTNMDGHINNQSITLEKGNGETKNYIHETAHALGLPHIFNNNSNDPDIEENSFKYSVMAYRYPKIEDANFNGFFPMSPLLIDIYIIQKFYGANMTTRNDDTIYGFDSNTQRDFYSLNSPDDIIISCIWDAGGIDTLNFHKYTKKQKIDLNEGAFSDIGGLRGNVSIAYGTVIENAIGGSNNDIILGNSANNYLYGNDGNDMIYGDSGNDVLYGGKGSDWLYGGEGDDILYGSDGKDILWAGNGYNQLSGGKGKDIFIINLNNTSSHNKIMDFDKDEDFIFFTDNNKDVFNIKDFIKNNNVVISSNYHNTNNTTHLFIVKETQSTKFFHTIDLIGNFSFNEIFNL</sequence>
<dbReference type="Gene3D" id="2.150.10.10">
    <property type="entry name" value="Serralysin-like metalloprotease, C-terminal"/>
    <property type="match status" value="2"/>
</dbReference>
<dbReference type="InterPro" id="IPR001343">
    <property type="entry name" value="Hemolysn_Ca-bd"/>
</dbReference>
<dbReference type="Proteomes" id="UP000254331">
    <property type="component" value="Unassembled WGS sequence"/>
</dbReference>
<dbReference type="GO" id="GO:0005509">
    <property type="term" value="F:calcium ion binding"/>
    <property type="evidence" value="ECO:0007669"/>
    <property type="project" value="InterPro"/>
</dbReference>
<keyword evidence="5" id="KW-0106">Calcium</keyword>
<dbReference type="SUPFAM" id="SSF51120">
    <property type="entry name" value="beta-Roll"/>
    <property type="match status" value="2"/>
</dbReference>
<keyword evidence="3" id="KW-0964">Secreted</keyword>